<keyword evidence="4 7" id="KW-0233">DNA recombination</keyword>
<evidence type="ECO:0000256" key="5">
    <source>
        <dbReference type="ARBA" id="ARBA00023204"/>
    </source>
</evidence>
<dbReference type="GO" id="GO:0030915">
    <property type="term" value="C:Smc5-Smc6 complex"/>
    <property type="evidence" value="ECO:0007669"/>
    <property type="project" value="UniProtKB-UniRule"/>
</dbReference>
<dbReference type="AlphaFoldDB" id="A0A8T1CVN4"/>
<dbReference type="GO" id="GO:0005634">
    <property type="term" value="C:nucleus"/>
    <property type="evidence" value="ECO:0007669"/>
    <property type="project" value="UniProtKB-SubCell"/>
</dbReference>
<evidence type="ECO:0000313" key="10">
    <source>
        <dbReference type="EMBL" id="KAG2927961.1"/>
    </source>
</evidence>
<keyword evidence="6 7" id="KW-0539">Nucleus</keyword>
<proteinExistence type="inferred from homology"/>
<dbReference type="Pfam" id="PF08743">
    <property type="entry name" value="Nse4_C"/>
    <property type="match status" value="1"/>
</dbReference>
<feature type="domain" description="Non-structural maintenance of chromosome element 4 C-terminal" evidence="9">
    <location>
        <begin position="60"/>
        <end position="137"/>
    </location>
</feature>
<keyword evidence="3 7" id="KW-0227">DNA damage</keyword>
<comment type="subcellular location">
    <subcellularLocation>
        <location evidence="1 7">Nucleus</location>
    </subcellularLocation>
</comment>
<dbReference type="Proteomes" id="UP000736787">
    <property type="component" value="Unassembled WGS sequence"/>
</dbReference>
<evidence type="ECO:0000256" key="6">
    <source>
        <dbReference type="ARBA" id="ARBA00023242"/>
    </source>
</evidence>
<evidence type="ECO:0000256" key="8">
    <source>
        <dbReference type="SAM" id="MobiDB-lite"/>
    </source>
</evidence>
<accession>A0A8T1CVN4</accession>
<dbReference type="InterPro" id="IPR014854">
    <property type="entry name" value="Nse4_C"/>
</dbReference>
<keyword evidence="5 7" id="KW-0234">DNA repair</keyword>
<dbReference type="EMBL" id="RCMK01000452">
    <property type="protein sequence ID" value="KAG2927961.1"/>
    <property type="molecule type" value="Genomic_DNA"/>
</dbReference>
<dbReference type="GO" id="GO:0006310">
    <property type="term" value="P:DNA recombination"/>
    <property type="evidence" value="ECO:0007669"/>
    <property type="project" value="UniProtKB-UniRule"/>
</dbReference>
<dbReference type="GO" id="GO:0006281">
    <property type="term" value="P:DNA repair"/>
    <property type="evidence" value="ECO:0007669"/>
    <property type="project" value="UniProtKB-UniRule"/>
</dbReference>
<comment type="similarity">
    <text evidence="2 7">Belongs to the NSE4 family.</text>
</comment>
<dbReference type="VEuPathDB" id="FungiDB:PC110_g11168"/>
<evidence type="ECO:0000259" key="9">
    <source>
        <dbReference type="Pfam" id="PF08743"/>
    </source>
</evidence>
<gene>
    <name evidence="10" type="ORF">PC117_g14448</name>
</gene>
<comment type="subunit">
    <text evidence="7">Component of the SMC5-SMC6 complex.</text>
</comment>
<feature type="region of interest" description="Disordered" evidence="8">
    <location>
        <begin position="1"/>
        <end position="35"/>
    </location>
</feature>
<evidence type="ECO:0000256" key="2">
    <source>
        <dbReference type="ARBA" id="ARBA00008997"/>
    </source>
</evidence>
<evidence type="ECO:0000256" key="1">
    <source>
        <dbReference type="ARBA" id="ARBA00004123"/>
    </source>
</evidence>
<dbReference type="PANTHER" id="PTHR16140:SF0">
    <property type="entry name" value="NON-STRUCTURAL MAINTENANCE OF CHROMOSOMES ELEMENT 4"/>
    <property type="match status" value="1"/>
</dbReference>
<evidence type="ECO:0000313" key="11">
    <source>
        <dbReference type="Proteomes" id="UP000736787"/>
    </source>
</evidence>
<evidence type="ECO:0000256" key="4">
    <source>
        <dbReference type="ARBA" id="ARBA00023172"/>
    </source>
</evidence>
<dbReference type="InterPro" id="IPR027786">
    <property type="entry name" value="Nse4/EID"/>
</dbReference>
<name>A0A8T1CVN4_9STRA</name>
<comment type="caution">
    <text evidence="10">The sequence shown here is derived from an EMBL/GenBank/DDBJ whole genome shotgun (WGS) entry which is preliminary data.</text>
</comment>
<reference evidence="10" key="1">
    <citation type="submission" date="2018-10" db="EMBL/GenBank/DDBJ databases">
        <title>Effector identification in a new, highly contiguous assembly of the strawberry crown rot pathogen Phytophthora cactorum.</title>
        <authorList>
            <person name="Armitage A.D."/>
            <person name="Nellist C.F."/>
            <person name="Bates H."/>
            <person name="Vickerstaff R.J."/>
            <person name="Harrison R.J."/>
        </authorList>
    </citation>
    <scope>NUCLEOTIDE SEQUENCE</scope>
    <source>
        <strain evidence="10">4040</strain>
    </source>
</reference>
<evidence type="ECO:0000256" key="7">
    <source>
        <dbReference type="RuleBase" id="RU365071"/>
    </source>
</evidence>
<protein>
    <recommendedName>
        <fullName evidence="7">Non-structural maintenance of chromosomes element 4</fullName>
    </recommendedName>
</protein>
<dbReference type="PANTHER" id="PTHR16140">
    <property type="entry name" value="NON-STRUCTURAL MAINTENANCE OF CHROMOSOMES ELEMENT 4"/>
    <property type="match status" value="1"/>
</dbReference>
<organism evidence="10 11">
    <name type="scientific">Phytophthora cactorum</name>
    <dbReference type="NCBI Taxonomy" id="29920"/>
    <lineage>
        <taxon>Eukaryota</taxon>
        <taxon>Sar</taxon>
        <taxon>Stramenopiles</taxon>
        <taxon>Oomycota</taxon>
        <taxon>Peronosporomycetes</taxon>
        <taxon>Peronosporales</taxon>
        <taxon>Peronosporaceae</taxon>
        <taxon>Phytophthora</taxon>
    </lineage>
</organism>
<sequence>MDTKVVKKEKKKPRRVLQDKNAQETQPSVYTAKKEDIQDAQARRLGILETAIKRESGQRVSFFDVVLDSSSFEQTVENLFDASFLVHNGSLGIGLDDTTGLPFLEKREDAVKDQASSGQCILSITPAQWEGLVARSEQVELMTRTDNAPMLTS</sequence>
<comment type="function">
    <text evidence="7">Component of the SMC5-SMC6 complex, that promotes sister chromatid alignment after DNA damage and facilitates double-stranded DNA breaks (DSBs) repair via homologous recombination between sister chromatids.</text>
</comment>
<evidence type="ECO:0000256" key="3">
    <source>
        <dbReference type="ARBA" id="ARBA00022763"/>
    </source>
</evidence>